<evidence type="ECO:0000313" key="2">
    <source>
        <dbReference type="Proteomes" id="UP000256661"/>
    </source>
</evidence>
<dbReference type="InterPro" id="IPR051806">
    <property type="entry name" value="HAD-like_SPP"/>
</dbReference>
<dbReference type="SFLD" id="SFLDS00003">
    <property type="entry name" value="Haloacid_Dehalogenase"/>
    <property type="match status" value="1"/>
</dbReference>
<dbReference type="SFLD" id="SFLDG01129">
    <property type="entry name" value="C1.5:_HAD__Beta-PGM__Phosphata"/>
    <property type="match status" value="1"/>
</dbReference>
<dbReference type="InterPro" id="IPR036412">
    <property type="entry name" value="HAD-like_sf"/>
</dbReference>
<dbReference type="RefSeq" id="WP_116024882.1">
    <property type="nucleotide sequence ID" value="NZ_QTTT01000001.1"/>
</dbReference>
<dbReference type="SFLD" id="SFLDG01135">
    <property type="entry name" value="C1.5.6:_HAD__Beta-PGM__Phospha"/>
    <property type="match status" value="1"/>
</dbReference>
<dbReference type="EMBL" id="QTTT01000001">
    <property type="protein sequence ID" value="REE99599.1"/>
    <property type="molecule type" value="Genomic_DNA"/>
</dbReference>
<sequence length="219" mass="22693">MLLPAAAVLFDVDGTLIDSTPVVERTARVWAAEHGVDPEAFLAVAHGRRNDDLVAEFLPSLSPERAAAAVARMDALEAADTEGVTALPGVRRLLADLDGRPWALVTSMDRPLLAVRRAAAGLPLPDVVVTAEDVRHGKPDPEGYLSAARRLGVDPVACVVVEDAPAGVRAGRSAGARVVALTTSHPASALEEADVIVPDLTAVSVTADGLRVAGGIRPF</sequence>
<dbReference type="SUPFAM" id="SSF56784">
    <property type="entry name" value="HAD-like"/>
    <property type="match status" value="1"/>
</dbReference>
<evidence type="ECO:0000313" key="1">
    <source>
        <dbReference type="EMBL" id="REE99599.1"/>
    </source>
</evidence>
<dbReference type="Gene3D" id="3.40.50.1000">
    <property type="entry name" value="HAD superfamily/HAD-like"/>
    <property type="match status" value="1"/>
</dbReference>
<dbReference type="PANTHER" id="PTHR43481">
    <property type="entry name" value="FRUCTOSE-1-PHOSPHATE PHOSPHATASE"/>
    <property type="match status" value="1"/>
</dbReference>
<dbReference type="GO" id="GO:0050308">
    <property type="term" value="F:sugar-phosphatase activity"/>
    <property type="evidence" value="ECO:0007669"/>
    <property type="project" value="TreeGrafter"/>
</dbReference>
<dbReference type="InterPro" id="IPR006439">
    <property type="entry name" value="HAD-SF_hydro_IA"/>
</dbReference>
<gene>
    <name evidence="1" type="ORF">DFJ69_5112</name>
</gene>
<protein>
    <submittedName>
        <fullName evidence="1">Sugar-phosphatase</fullName>
    </submittedName>
</protein>
<comment type="caution">
    <text evidence="1">The sequence shown here is derived from an EMBL/GenBank/DDBJ whole genome shotgun (WGS) entry which is preliminary data.</text>
</comment>
<keyword evidence="2" id="KW-1185">Reference proteome</keyword>
<dbReference type="Gene3D" id="1.10.150.240">
    <property type="entry name" value="Putative phosphatase, domain 2"/>
    <property type="match status" value="1"/>
</dbReference>
<name>A0A3D9SUF1_9ACTN</name>
<dbReference type="InterPro" id="IPR023198">
    <property type="entry name" value="PGP-like_dom2"/>
</dbReference>
<reference evidence="1 2" key="1">
    <citation type="submission" date="2018-08" db="EMBL/GenBank/DDBJ databases">
        <title>Sequencing the genomes of 1000 actinobacteria strains.</title>
        <authorList>
            <person name="Klenk H.-P."/>
        </authorList>
    </citation>
    <scope>NUCLEOTIDE SEQUENCE [LARGE SCALE GENOMIC DNA]</scope>
    <source>
        <strain evidence="1 2">DSM 43927</strain>
    </source>
</reference>
<dbReference type="NCBIfam" id="TIGR01509">
    <property type="entry name" value="HAD-SF-IA-v3"/>
    <property type="match status" value="1"/>
</dbReference>
<dbReference type="Proteomes" id="UP000256661">
    <property type="component" value="Unassembled WGS sequence"/>
</dbReference>
<accession>A0A3D9SUF1</accession>
<dbReference type="AlphaFoldDB" id="A0A3D9SUF1"/>
<dbReference type="PANTHER" id="PTHR43481:SF4">
    <property type="entry name" value="GLYCEROL-1-PHOSPHATE PHOSPHOHYDROLASE 1-RELATED"/>
    <property type="match status" value="1"/>
</dbReference>
<organism evidence="1 2">
    <name type="scientific">Thermomonospora umbrina</name>
    <dbReference type="NCBI Taxonomy" id="111806"/>
    <lineage>
        <taxon>Bacteria</taxon>
        <taxon>Bacillati</taxon>
        <taxon>Actinomycetota</taxon>
        <taxon>Actinomycetes</taxon>
        <taxon>Streptosporangiales</taxon>
        <taxon>Thermomonosporaceae</taxon>
        <taxon>Thermomonospora</taxon>
    </lineage>
</organism>
<dbReference type="InterPro" id="IPR023214">
    <property type="entry name" value="HAD_sf"/>
</dbReference>
<proteinExistence type="predicted"/>
<dbReference type="OrthoDB" id="9812856at2"/>
<dbReference type="NCBIfam" id="TIGR01549">
    <property type="entry name" value="HAD-SF-IA-v1"/>
    <property type="match status" value="1"/>
</dbReference>
<dbReference type="Pfam" id="PF00702">
    <property type="entry name" value="Hydrolase"/>
    <property type="match status" value="1"/>
</dbReference>